<protein>
    <submittedName>
        <fullName evidence="1">Uncharacterized protein</fullName>
    </submittedName>
</protein>
<dbReference type="Proteomes" id="UP001497516">
    <property type="component" value="Chromosome 5"/>
</dbReference>
<reference evidence="1 2" key="1">
    <citation type="submission" date="2024-04" db="EMBL/GenBank/DDBJ databases">
        <authorList>
            <person name="Fracassetti M."/>
        </authorList>
    </citation>
    <scope>NUCLEOTIDE SEQUENCE [LARGE SCALE GENOMIC DNA]</scope>
</reference>
<evidence type="ECO:0000313" key="1">
    <source>
        <dbReference type="EMBL" id="CAL1389892.1"/>
    </source>
</evidence>
<proteinExistence type="predicted"/>
<name>A0AAV2EW05_9ROSI</name>
<organism evidence="1 2">
    <name type="scientific">Linum trigynum</name>
    <dbReference type="NCBI Taxonomy" id="586398"/>
    <lineage>
        <taxon>Eukaryota</taxon>
        <taxon>Viridiplantae</taxon>
        <taxon>Streptophyta</taxon>
        <taxon>Embryophyta</taxon>
        <taxon>Tracheophyta</taxon>
        <taxon>Spermatophyta</taxon>
        <taxon>Magnoliopsida</taxon>
        <taxon>eudicotyledons</taxon>
        <taxon>Gunneridae</taxon>
        <taxon>Pentapetalae</taxon>
        <taxon>rosids</taxon>
        <taxon>fabids</taxon>
        <taxon>Malpighiales</taxon>
        <taxon>Linaceae</taxon>
        <taxon>Linum</taxon>
    </lineage>
</organism>
<evidence type="ECO:0000313" key="2">
    <source>
        <dbReference type="Proteomes" id="UP001497516"/>
    </source>
</evidence>
<gene>
    <name evidence="1" type="ORF">LTRI10_LOCUS30717</name>
</gene>
<dbReference type="AlphaFoldDB" id="A0AAV2EW05"/>
<accession>A0AAV2EW05</accession>
<sequence>MKQENLETYLCYANSGSCGVEGGGWIRKRRSELEIRRQTTGLPSPLPEGALEEQPSRCSSGAGRWELVSGVRLCEGGSGGNQKGISLVSADGGVSRYC</sequence>
<keyword evidence="2" id="KW-1185">Reference proteome</keyword>
<dbReference type="EMBL" id="OZ034818">
    <property type="protein sequence ID" value="CAL1389892.1"/>
    <property type="molecule type" value="Genomic_DNA"/>
</dbReference>